<reference evidence="1 2" key="1">
    <citation type="submission" date="2021-12" db="EMBL/GenBank/DDBJ databases">
        <title>Discovery of the Pendulisporaceae a myxobacterial family with distinct sporulation behavior and unique specialized metabolism.</title>
        <authorList>
            <person name="Garcia R."/>
            <person name="Popoff A."/>
            <person name="Bader C.D."/>
            <person name="Loehr J."/>
            <person name="Walesch S."/>
            <person name="Walt C."/>
            <person name="Boldt J."/>
            <person name="Bunk B."/>
            <person name="Haeckl F.J.F.P.J."/>
            <person name="Gunesch A.P."/>
            <person name="Birkelbach J."/>
            <person name="Nuebel U."/>
            <person name="Pietschmann T."/>
            <person name="Bach T."/>
            <person name="Mueller R."/>
        </authorList>
    </citation>
    <scope>NUCLEOTIDE SEQUENCE [LARGE SCALE GENOMIC DNA]</scope>
    <source>
        <strain evidence="1 2">MSr11954</strain>
    </source>
</reference>
<proteinExistence type="predicted"/>
<dbReference type="Proteomes" id="UP001370348">
    <property type="component" value="Chromosome"/>
</dbReference>
<dbReference type="EMBL" id="CP089984">
    <property type="protein sequence ID" value="WXB12648.1"/>
    <property type="molecule type" value="Genomic_DNA"/>
</dbReference>
<keyword evidence="2" id="KW-1185">Reference proteome</keyword>
<dbReference type="RefSeq" id="WP_394822269.1">
    <property type="nucleotide sequence ID" value="NZ_CP089984.1"/>
</dbReference>
<name>A0ABZ2LP12_9BACT</name>
<evidence type="ECO:0008006" key="3">
    <source>
        <dbReference type="Google" id="ProtNLM"/>
    </source>
</evidence>
<evidence type="ECO:0000313" key="1">
    <source>
        <dbReference type="EMBL" id="WXB12648.1"/>
    </source>
</evidence>
<sequence>MINLPPSLQRFIFNHIGSVQELEVILLLRAWPERLWSGATVARELKRDAYSCDKCLADLVRRGFAARSSIDPDGVRYAPQPWSDQPLTLLAHLYPRHWTAVARVISSKAPADARDPK</sequence>
<organism evidence="1 2">
    <name type="scientific">Pendulispora albinea</name>
    <dbReference type="NCBI Taxonomy" id="2741071"/>
    <lineage>
        <taxon>Bacteria</taxon>
        <taxon>Pseudomonadati</taxon>
        <taxon>Myxococcota</taxon>
        <taxon>Myxococcia</taxon>
        <taxon>Myxococcales</taxon>
        <taxon>Sorangiineae</taxon>
        <taxon>Pendulisporaceae</taxon>
        <taxon>Pendulispora</taxon>
    </lineage>
</organism>
<gene>
    <name evidence="1" type="ORF">LZC94_32960</name>
</gene>
<accession>A0ABZ2LP12</accession>
<protein>
    <recommendedName>
        <fullName evidence="3">ArsR family transcriptional regulator</fullName>
    </recommendedName>
</protein>
<evidence type="ECO:0000313" key="2">
    <source>
        <dbReference type="Proteomes" id="UP001370348"/>
    </source>
</evidence>